<dbReference type="InterPro" id="IPR051448">
    <property type="entry name" value="CdaR-like_regulators"/>
</dbReference>
<comment type="caution">
    <text evidence="5">The sequence shown here is derived from an EMBL/GenBank/DDBJ whole genome shotgun (WGS) entry which is preliminary data.</text>
</comment>
<reference evidence="5 6" key="1">
    <citation type="submission" date="2023-06" db="EMBL/GenBank/DDBJ databases">
        <title>Actinomycetospora Odt1-22.</title>
        <authorList>
            <person name="Supong K."/>
        </authorList>
    </citation>
    <scope>NUCLEOTIDE SEQUENCE [LARGE SCALE GENOMIC DNA]</scope>
    <source>
        <strain evidence="5 6">Odt1-22</strain>
    </source>
</reference>
<dbReference type="Pfam" id="PF17853">
    <property type="entry name" value="GGDEF_2"/>
    <property type="match status" value="1"/>
</dbReference>
<dbReference type="InterPro" id="IPR041522">
    <property type="entry name" value="CdaR_GGDEF"/>
</dbReference>
<protein>
    <submittedName>
        <fullName evidence="5">PucR family transcriptional regulator ligand-binding domain-containing protein</fullName>
    </submittedName>
</protein>
<dbReference type="InterPro" id="IPR025736">
    <property type="entry name" value="PucR_C-HTH_dom"/>
</dbReference>
<evidence type="ECO:0000259" key="4">
    <source>
        <dbReference type="Pfam" id="PF17853"/>
    </source>
</evidence>
<evidence type="ECO:0000259" key="3">
    <source>
        <dbReference type="Pfam" id="PF13556"/>
    </source>
</evidence>
<evidence type="ECO:0000313" key="6">
    <source>
        <dbReference type="Proteomes" id="UP001231924"/>
    </source>
</evidence>
<keyword evidence="6" id="KW-1185">Reference proteome</keyword>
<dbReference type="PANTHER" id="PTHR33744">
    <property type="entry name" value="CARBOHYDRATE DIACID REGULATOR"/>
    <property type="match status" value="1"/>
</dbReference>
<dbReference type="PANTHER" id="PTHR33744:SF1">
    <property type="entry name" value="DNA-BINDING TRANSCRIPTIONAL ACTIVATOR ADER"/>
    <property type="match status" value="1"/>
</dbReference>
<dbReference type="Pfam" id="PF13556">
    <property type="entry name" value="HTH_30"/>
    <property type="match status" value="1"/>
</dbReference>
<gene>
    <name evidence="5" type="ORF">QRT03_06670</name>
</gene>
<comment type="similarity">
    <text evidence="1">Belongs to the CdaR family.</text>
</comment>
<proteinExistence type="inferred from homology"/>
<name>A0ABT7M4Q4_9PSEU</name>
<dbReference type="Proteomes" id="UP001231924">
    <property type="component" value="Unassembled WGS sequence"/>
</dbReference>
<evidence type="ECO:0000256" key="1">
    <source>
        <dbReference type="ARBA" id="ARBA00006754"/>
    </source>
</evidence>
<evidence type="ECO:0000313" key="5">
    <source>
        <dbReference type="EMBL" id="MDL5155630.1"/>
    </source>
</evidence>
<evidence type="ECO:0000259" key="2">
    <source>
        <dbReference type="Pfam" id="PF07905"/>
    </source>
</evidence>
<accession>A0ABT7M4Q4</accession>
<dbReference type="InterPro" id="IPR042070">
    <property type="entry name" value="PucR_C-HTH_sf"/>
</dbReference>
<feature type="domain" description="PucR C-terminal helix-turn-helix" evidence="3">
    <location>
        <begin position="427"/>
        <end position="468"/>
    </location>
</feature>
<dbReference type="Pfam" id="PF07905">
    <property type="entry name" value="PucR"/>
    <property type="match status" value="1"/>
</dbReference>
<feature type="domain" description="Purine catabolism PurC-like" evidence="2">
    <location>
        <begin position="2"/>
        <end position="124"/>
    </location>
</feature>
<dbReference type="EMBL" id="JASVWF010000001">
    <property type="protein sequence ID" value="MDL5155630.1"/>
    <property type="molecule type" value="Genomic_DNA"/>
</dbReference>
<sequence length="496" mass="51870">MLRDPSLAAADPVVVAGDPTGSGASAPVSWVHTSEVLNIADLLHGGELLLVGGVVLATAGAATRRRYVRDLAARAVAALAVETGDALPEVPTEMREEADRLGLPLLELRRVVPFVEVCRTVNGQLAHASVRRLQLLDRISHTLVEALGAGAELDELLELLAVETAADVDVTSLAGDVVAAAPGDTSRDGRPVDGEVWSAAITVTGMTIAILTLRPRERAEAAVLDAAVEKAPEAIGLALMRRRPPTALDHAERDLLTLALAGETASPRYLELADRLGLDDGAHVAVVTTFASATPRALLVETALRRRGRRVLAQVRDRRHLAVVGLPARAGARADLLAELAAVTLPEGARLVVGPLADDAPALARSLVAASGVHDLRLPAGTPAVVDAGALAVERLLVGLDRSEVVAGFVDDQLGDLLAADDGDGRLLETLTVYLRHLGRKTATADALHLQRQSLYKRLDRIEALLGPGSLTPPRLGATLVAVELETARRSIGGGR</sequence>
<feature type="domain" description="CdaR GGDEF-like" evidence="4">
    <location>
        <begin position="263"/>
        <end position="371"/>
    </location>
</feature>
<dbReference type="Gene3D" id="1.10.10.2840">
    <property type="entry name" value="PucR C-terminal helix-turn-helix domain"/>
    <property type="match status" value="1"/>
</dbReference>
<dbReference type="InterPro" id="IPR012914">
    <property type="entry name" value="PucR_dom"/>
</dbReference>
<organism evidence="5 6">
    <name type="scientific">Actinomycetospora termitidis</name>
    <dbReference type="NCBI Taxonomy" id="3053470"/>
    <lineage>
        <taxon>Bacteria</taxon>
        <taxon>Bacillati</taxon>
        <taxon>Actinomycetota</taxon>
        <taxon>Actinomycetes</taxon>
        <taxon>Pseudonocardiales</taxon>
        <taxon>Pseudonocardiaceae</taxon>
        <taxon>Actinomycetospora</taxon>
    </lineage>
</organism>